<accession>A0A7W9Y9Z4</accession>
<gene>
    <name evidence="1" type="ORF">HNQ72_004550</name>
</gene>
<sequence length="56" mass="6730">MKQADRIAKREETDRVAYEILDKEAEARELKTERLRLLRLSRDCEKRLTKGEDKKP</sequence>
<dbReference type="EMBL" id="JACHEG010000006">
    <property type="protein sequence ID" value="MBB6164705.1"/>
    <property type="molecule type" value="Genomic_DNA"/>
</dbReference>
<dbReference type="RefSeq" id="WP_183995421.1">
    <property type="nucleotide sequence ID" value="NZ_BMHW01000005.1"/>
</dbReference>
<comment type="caution">
    <text evidence="1">The sequence shown here is derived from an EMBL/GenBank/DDBJ whole genome shotgun (WGS) entry which is preliminary data.</text>
</comment>
<evidence type="ECO:0000313" key="1">
    <source>
        <dbReference type="EMBL" id="MBB6164705.1"/>
    </source>
</evidence>
<reference evidence="1 2" key="1">
    <citation type="submission" date="2020-08" db="EMBL/GenBank/DDBJ databases">
        <title>Genomic Encyclopedia of Type Strains, Phase IV (KMG-IV): sequencing the most valuable type-strain genomes for metagenomic binning, comparative biology and taxonomic classification.</title>
        <authorList>
            <person name="Goeker M."/>
        </authorList>
    </citation>
    <scope>NUCLEOTIDE SEQUENCE [LARGE SCALE GENOMIC DNA]</scope>
    <source>
        <strain evidence="1 2">DSM 100734</strain>
    </source>
</reference>
<name>A0A7W9Y9Z4_9HYPH</name>
<keyword evidence="2" id="KW-1185">Reference proteome</keyword>
<evidence type="ECO:0000313" key="2">
    <source>
        <dbReference type="Proteomes" id="UP000547879"/>
    </source>
</evidence>
<protein>
    <submittedName>
        <fullName evidence="1">Uncharacterized protein</fullName>
    </submittedName>
</protein>
<organism evidence="1 2">
    <name type="scientific">Rhizobium wenxiniae</name>
    <dbReference type="NCBI Taxonomy" id="1737357"/>
    <lineage>
        <taxon>Bacteria</taxon>
        <taxon>Pseudomonadati</taxon>
        <taxon>Pseudomonadota</taxon>
        <taxon>Alphaproteobacteria</taxon>
        <taxon>Hyphomicrobiales</taxon>
        <taxon>Rhizobiaceae</taxon>
        <taxon>Rhizobium/Agrobacterium group</taxon>
        <taxon>Rhizobium</taxon>
    </lineage>
</organism>
<dbReference type="AlphaFoldDB" id="A0A7W9Y9Z4"/>
<proteinExistence type="predicted"/>
<dbReference type="Proteomes" id="UP000547879">
    <property type="component" value="Unassembled WGS sequence"/>
</dbReference>